<evidence type="ECO:0008006" key="3">
    <source>
        <dbReference type="Google" id="ProtNLM"/>
    </source>
</evidence>
<protein>
    <recommendedName>
        <fullName evidence="3">DUF222 domain-containing protein</fullName>
    </recommendedName>
</protein>
<evidence type="ECO:0000313" key="1">
    <source>
        <dbReference type="EMBL" id="MBJ7598245.1"/>
    </source>
</evidence>
<dbReference type="RefSeq" id="WP_338201090.1">
    <property type="nucleotide sequence ID" value="NZ_JAEKNR010000100.1"/>
</dbReference>
<proteinExistence type="predicted"/>
<evidence type="ECO:0000313" key="2">
    <source>
        <dbReference type="Proteomes" id="UP000612893"/>
    </source>
</evidence>
<comment type="caution">
    <text evidence="1">The sequence shown here is derived from an EMBL/GenBank/DDBJ whole genome shotgun (WGS) entry which is preliminary data.</text>
</comment>
<accession>A0A934K9N6</accession>
<sequence>MFDQAIEAVLEVQRPRDIAEELRLLLRRRDQLALQASRLAGELDRIGFGEAMGSISTVDWIRHECQLGYQAAADLVCVGRDGLPGRIGGGCGAS</sequence>
<reference evidence="1" key="1">
    <citation type="submission" date="2020-10" db="EMBL/GenBank/DDBJ databases">
        <title>Ca. Dormibacterota MAGs.</title>
        <authorList>
            <person name="Montgomery K."/>
        </authorList>
    </citation>
    <scope>NUCLEOTIDE SEQUENCE [LARGE SCALE GENOMIC DNA]</scope>
    <source>
        <strain evidence="1">SC8812_S17_10</strain>
    </source>
</reference>
<keyword evidence="2" id="KW-1185">Reference proteome</keyword>
<dbReference type="AlphaFoldDB" id="A0A934K9N6"/>
<dbReference type="Proteomes" id="UP000612893">
    <property type="component" value="Unassembled WGS sequence"/>
</dbReference>
<name>A0A934K9N6_9BACT</name>
<dbReference type="EMBL" id="JAEKNR010000100">
    <property type="protein sequence ID" value="MBJ7598245.1"/>
    <property type="molecule type" value="Genomic_DNA"/>
</dbReference>
<gene>
    <name evidence="1" type="ORF">JF922_09195</name>
</gene>
<organism evidence="1 2">
    <name type="scientific">Candidatus Nephthysia bennettiae</name>
    <dbReference type="NCBI Taxonomy" id="3127016"/>
    <lineage>
        <taxon>Bacteria</taxon>
        <taxon>Bacillati</taxon>
        <taxon>Candidatus Dormiibacterota</taxon>
        <taxon>Candidatus Dormibacteria</taxon>
        <taxon>Candidatus Dormibacterales</taxon>
        <taxon>Candidatus Dormibacteraceae</taxon>
        <taxon>Candidatus Nephthysia</taxon>
    </lineage>
</organism>